<dbReference type="AlphaFoldDB" id="A0A4T3EYA4"/>
<dbReference type="InterPro" id="IPR007048">
    <property type="entry name" value="IraD/Gp25-like"/>
</dbReference>
<reference evidence="2 3" key="1">
    <citation type="submission" date="2019-04" db="EMBL/GenBank/DDBJ databases">
        <title>Altererythrobacter aquimixticola sp. nov., isolated from sediment of junction between the ocean and a freshwater spring.</title>
        <authorList>
            <person name="Yoon J.-H."/>
        </authorList>
    </citation>
    <scope>NUCLEOTIDE SEQUENCE [LARGE SCALE GENOMIC DNA]</scope>
    <source>
        <strain evidence="2 3">SSKS-13</strain>
    </source>
</reference>
<dbReference type="RefSeq" id="WP_136694106.1">
    <property type="nucleotide sequence ID" value="NZ_SSHH01000003.1"/>
</dbReference>
<dbReference type="Proteomes" id="UP000309389">
    <property type="component" value="Unassembled WGS sequence"/>
</dbReference>
<dbReference type="Pfam" id="PF04965">
    <property type="entry name" value="GPW_gp25"/>
    <property type="match status" value="1"/>
</dbReference>
<accession>A0A4T3EYA4</accession>
<feature type="domain" description="IraD/Gp25-like" evidence="1">
    <location>
        <begin position="28"/>
        <end position="117"/>
    </location>
</feature>
<dbReference type="Gene3D" id="3.10.450.40">
    <property type="match status" value="1"/>
</dbReference>
<keyword evidence="3" id="KW-1185">Reference proteome</keyword>
<organism evidence="2 3">
    <name type="scientific">Alteraurantiacibacter aquimixticola</name>
    <dbReference type="NCBI Taxonomy" id="2489173"/>
    <lineage>
        <taxon>Bacteria</taxon>
        <taxon>Pseudomonadati</taxon>
        <taxon>Pseudomonadota</taxon>
        <taxon>Alphaproteobacteria</taxon>
        <taxon>Sphingomonadales</taxon>
        <taxon>Erythrobacteraceae</taxon>
        <taxon>Alteraurantiacibacter</taxon>
    </lineage>
</organism>
<comment type="caution">
    <text evidence="2">The sequence shown here is derived from an EMBL/GenBank/DDBJ whole genome shotgun (WGS) entry which is preliminary data.</text>
</comment>
<evidence type="ECO:0000259" key="1">
    <source>
        <dbReference type="Pfam" id="PF04965"/>
    </source>
</evidence>
<proteinExistence type="predicted"/>
<dbReference type="OrthoDB" id="9802846at2"/>
<sequence length="138" mass="15301">MSGSRQFLGSGFAFPLRVDPRGSISRASEEQLVQQSIWVILATAKGELQRNPRFGCGIHDFVFAANTPANRAQIAHQVRQALLQWEARIDLIDVRVTEGEAPTQLLISIDYRLRANHAFGNLVYPFYLFDQGSAGNAA</sequence>
<protein>
    <submittedName>
        <fullName evidence="2">Baseplate protein</fullName>
    </submittedName>
</protein>
<gene>
    <name evidence="2" type="ORF">E5222_12425</name>
</gene>
<name>A0A4T3EYA4_9SPHN</name>
<dbReference type="EMBL" id="SSHH01000003">
    <property type="protein sequence ID" value="TIX49629.1"/>
    <property type="molecule type" value="Genomic_DNA"/>
</dbReference>
<evidence type="ECO:0000313" key="2">
    <source>
        <dbReference type="EMBL" id="TIX49629.1"/>
    </source>
</evidence>
<dbReference type="SUPFAM" id="SSF160719">
    <property type="entry name" value="gpW/gp25-like"/>
    <property type="match status" value="1"/>
</dbReference>
<evidence type="ECO:0000313" key="3">
    <source>
        <dbReference type="Proteomes" id="UP000309389"/>
    </source>
</evidence>